<evidence type="ECO:0000313" key="7">
    <source>
        <dbReference type="Proteomes" id="UP000694851"/>
    </source>
</evidence>
<keyword evidence="3" id="KW-0539">Nucleus</keyword>
<feature type="compositionally biased region" description="Basic and acidic residues" evidence="4">
    <location>
        <begin position="645"/>
        <end position="655"/>
    </location>
</feature>
<evidence type="ECO:0000256" key="2">
    <source>
        <dbReference type="ARBA" id="ARBA00023125"/>
    </source>
</evidence>
<feature type="region of interest" description="Disordered" evidence="4">
    <location>
        <begin position="555"/>
        <end position="575"/>
    </location>
</feature>
<dbReference type="OrthoDB" id="9948556at2759"/>
<reference evidence="8" key="1">
    <citation type="submission" date="2025-08" db="UniProtKB">
        <authorList>
            <consortium name="RefSeq"/>
        </authorList>
    </citation>
    <scope>IDENTIFICATION</scope>
    <source>
        <tissue evidence="8">Muscle</tissue>
    </source>
</reference>
<dbReference type="RefSeq" id="XP_019483822.1">
    <property type="nucleotide sequence ID" value="XM_019628277.1"/>
</dbReference>
<dbReference type="PANTHER" id="PTHR15992:SF5">
    <property type="entry name" value="HOLLIDAY JUNCTION RECOGNITION PROTEIN"/>
    <property type="match status" value="1"/>
</dbReference>
<accession>A0A8B7Q798</accession>
<dbReference type="Pfam" id="PF12346">
    <property type="entry name" value="HJURP_mid"/>
    <property type="match status" value="1"/>
</dbReference>
<dbReference type="GO" id="GO:0042393">
    <property type="term" value="F:histone binding"/>
    <property type="evidence" value="ECO:0007669"/>
    <property type="project" value="TreeGrafter"/>
</dbReference>
<feature type="region of interest" description="Disordered" evidence="4">
    <location>
        <begin position="242"/>
        <end position="261"/>
    </location>
</feature>
<evidence type="ECO:0000259" key="6">
    <source>
        <dbReference type="Pfam" id="PF12347"/>
    </source>
</evidence>
<dbReference type="InterPro" id="IPR021052">
    <property type="entry name" value="HJURP_central_dom"/>
</dbReference>
<dbReference type="CTD" id="55355"/>
<evidence type="ECO:0000313" key="8">
    <source>
        <dbReference type="RefSeq" id="XP_019483822.1"/>
    </source>
</evidence>
<dbReference type="GO" id="GO:0034080">
    <property type="term" value="P:CENP-A containing chromatin assembly"/>
    <property type="evidence" value="ECO:0007669"/>
    <property type="project" value="TreeGrafter"/>
</dbReference>
<feature type="compositionally biased region" description="Polar residues" evidence="4">
    <location>
        <begin position="52"/>
        <end position="61"/>
    </location>
</feature>
<keyword evidence="2" id="KW-0238">DNA-binding</keyword>
<dbReference type="Proteomes" id="UP000694851">
    <property type="component" value="Unplaced"/>
</dbReference>
<name>A0A8B7Q798_HIPAR</name>
<dbReference type="GO" id="GO:0005634">
    <property type="term" value="C:nucleus"/>
    <property type="evidence" value="ECO:0007669"/>
    <property type="project" value="UniProtKB-SubCell"/>
</dbReference>
<dbReference type="InterPro" id="IPR022102">
    <property type="entry name" value="HJURP_C"/>
</dbReference>
<feature type="domain" description="Holliday junction regulator protein family C-terminal" evidence="6">
    <location>
        <begin position="478"/>
        <end position="535"/>
    </location>
</feature>
<evidence type="ECO:0000256" key="1">
    <source>
        <dbReference type="ARBA" id="ARBA00004123"/>
    </source>
</evidence>
<dbReference type="GO" id="GO:0000775">
    <property type="term" value="C:chromosome, centromeric region"/>
    <property type="evidence" value="ECO:0007669"/>
    <property type="project" value="TreeGrafter"/>
</dbReference>
<evidence type="ECO:0000259" key="5">
    <source>
        <dbReference type="Pfam" id="PF12346"/>
    </source>
</evidence>
<dbReference type="GO" id="GO:0003677">
    <property type="term" value="F:DNA binding"/>
    <property type="evidence" value="ECO:0007669"/>
    <property type="project" value="UniProtKB-KW"/>
</dbReference>
<dbReference type="KEGG" id="hai:109374018"/>
<gene>
    <name evidence="8" type="primary">HJURP</name>
</gene>
<evidence type="ECO:0000256" key="3">
    <source>
        <dbReference type="ARBA" id="ARBA00023242"/>
    </source>
</evidence>
<dbReference type="GeneID" id="109374018"/>
<proteinExistence type="predicted"/>
<protein>
    <submittedName>
        <fullName evidence="8">Holliday junction recognition protein</fullName>
    </submittedName>
</protein>
<dbReference type="Pfam" id="PF12347">
    <property type="entry name" value="HJURP_C"/>
    <property type="match status" value="2"/>
</dbReference>
<feature type="domain" description="Holliday junction regulator protein family C-terminal" evidence="6">
    <location>
        <begin position="334"/>
        <end position="394"/>
    </location>
</feature>
<feature type="region of interest" description="Disordered" evidence="4">
    <location>
        <begin position="383"/>
        <end position="409"/>
    </location>
</feature>
<feature type="domain" description="Holliday junction recognition protein HJURP central" evidence="5">
    <location>
        <begin position="201"/>
        <end position="315"/>
    </location>
</feature>
<keyword evidence="7" id="KW-1185">Reference proteome</keyword>
<dbReference type="AlphaFoldDB" id="A0A8B7Q798"/>
<feature type="region of interest" description="Disordered" evidence="4">
    <location>
        <begin position="37"/>
        <end position="63"/>
    </location>
</feature>
<dbReference type="PANTHER" id="PTHR15992">
    <property type="entry name" value="HOLLIDAY JUNCTION RECOGNITION PROTEIN"/>
    <property type="match status" value="1"/>
</dbReference>
<evidence type="ECO:0000256" key="4">
    <source>
        <dbReference type="SAM" id="MobiDB-lite"/>
    </source>
</evidence>
<feature type="compositionally biased region" description="Basic residues" evidence="4">
    <location>
        <begin position="242"/>
        <end position="251"/>
    </location>
</feature>
<comment type="subcellular location">
    <subcellularLocation>
        <location evidence="1">Nucleus</location>
    </subcellularLocation>
</comment>
<sequence length="655" mass="72229">MASSVNPPDTAATKPLLLCLYHLPHFEGSVPATARGDELPAPCTQDLRVDSESSGDASSYQEDLADGTLMPAVSWSPLKDELRRKYLTQVDILLQDKTCSEYDDYGDGNDTRVLLAPSLASPPRPAHGYCDSVSEESLDGPFQPAASSRPCSTDMAVVPRNDSVSFQETSGNSILSSPSFVADDICTVTISDLYAGMLHSMSQLLSAKPSCIISTKTFSAQNWSSRRRHKWKRGMDRTYYRAGKHARRSPHTRLVPGSEPGREVGVLRDCQNLPDASGHKAGLKLGKAFLQVNKPQIRKLDPSWKEIKGISQKLSSLTYVDSRTMQNRLMTLKWLISPVKIVCRPRRLQGEGGNHSRELESKFDKLYQEYCLSPRKQLCPTPLSSPSRLRVYKGGSSPGDSWGLETHRPSRPFSKAKPKILTEAFENLGQRAVEAGRFLARSRSFPSLAKTHPAQSPGRSELTADFFQGNNLGVFRKSVSLSKPVSVPRVQPPGGAGDRYNEIKEKFDQLHQKYCQKSPQQTKAPSYTGVSPAKATVELKNQEDFLGKLNSDSCFQSPQKLSPSPQWSVKRSLGSTTTVHPGAGFALAARGRPQHLAKRRQLSDPQVCGRWADSQHPSHAVGSASLRPGEEAGSPQPDWKRKRKEEHIFQGGREK</sequence>
<feature type="region of interest" description="Disordered" evidence="4">
    <location>
        <begin position="593"/>
        <end position="655"/>
    </location>
</feature>
<organism evidence="7 8">
    <name type="scientific">Hipposideros armiger</name>
    <name type="common">Great Himalayan leaf-nosed bat</name>
    <dbReference type="NCBI Taxonomy" id="186990"/>
    <lineage>
        <taxon>Eukaryota</taxon>
        <taxon>Metazoa</taxon>
        <taxon>Chordata</taxon>
        <taxon>Craniata</taxon>
        <taxon>Vertebrata</taxon>
        <taxon>Euteleostomi</taxon>
        <taxon>Mammalia</taxon>
        <taxon>Eutheria</taxon>
        <taxon>Laurasiatheria</taxon>
        <taxon>Chiroptera</taxon>
        <taxon>Yinpterochiroptera</taxon>
        <taxon>Rhinolophoidea</taxon>
        <taxon>Hipposideridae</taxon>
        <taxon>Hipposideros</taxon>
    </lineage>
</organism>